<dbReference type="OrthoDB" id="3251181at2759"/>
<keyword evidence="6" id="KW-0547">Nucleotide-binding</keyword>
<evidence type="ECO:0000256" key="4">
    <source>
        <dbReference type="ARBA" id="ARBA00022722"/>
    </source>
</evidence>
<dbReference type="GO" id="GO:0003964">
    <property type="term" value="F:RNA-directed DNA polymerase activity"/>
    <property type="evidence" value="ECO:0007669"/>
    <property type="project" value="UniProtKB-KW"/>
</dbReference>
<sequence>MKSLHQALCSLTPTATSSAELLKQLHECRCPEDPSPEHQAERLLNQLTYQDFPALRRAKAKLTVASCLPTDTGAEPYTSFAGAVIEASDILKPQCELYDSGASCHMTPFCNQLINYVPIDAQPITAADKQVFHAVGKGDLQICIPNGKTTMVMLLRNVLYAPSMGLTIVSISCIAAAGYAALFWSNFCRIFDPKDCRIAHIHITPNGFYHVEHREVVSSASMTTITAEDPHCRMGHILHDMAWKLVKQGLVTGVVLEGDDRRMHTCESCEYAKATRKRVRKEQEEPCADLWGLAHTKMIHKKQYYVSFSDDATRYTCLSLLRHKDEAFDTY</sequence>
<evidence type="ECO:0000256" key="8">
    <source>
        <dbReference type="ARBA" id="ARBA00022801"/>
    </source>
</evidence>
<accession>A0A8S0Y032</accession>
<keyword evidence="4" id="KW-0540">Nuclease</keyword>
<dbReference type="InterPro" id="IPR054722">
    <property type="entry name" value="PolX-like_BBD"/>
</dbReference>
<dbReference type="GO" id="GO:0006310">
    <property type="term" value="P:DNA recombination"/>
    <property type="evidence" value="ECO:0007669"/>
    <property type="project" value="UniProtKB-KW"/>
</dbReference>
<evidence type="ECO:0000256" key="12">
    <source>
        <dbReference type="ARBA" id="ARBA00022918"/>
    </source>
</evidence>
<protein>
    <recommendedName>
        <fullName evidence="16">Retrovirus-related Pol polyprotein from transposon TNT 1-94-like beta-barrel domain-containing protein</fullName>
    </recommendedName>
</protein>
<proteinExistence type="predicted"/>
<dbReference type="Proteomes" id="UP000467700">
    <property type="component" value="Unassembled WGS sequence"/>
</dbReference>
<reference evidence="17 18" key="1">
    <citation type="submission" date="2020-01" db="EMBL/GenBank/DDBJ databases">
        <authorList>
            <person name="Gupta K D."/>
        </authorList>
    </citation>
    <scope>NUCLEOTIDE SEQUENCE [LARGE SCALE GENOMIC DNA]</scope>
</reference>
<keyword evidence="2" id="KW-0645">Protease</keyword>
<dbReference type="PANTHER" id="PTHR42648:SF11">
    <property type="entry name" value="TRANSPOSON TY4-P GAG-POL POLYPROTEIN"/>
    <property type="match status" value="1"/>
</dbReference>
<evidence type="ECO:0000256" key="5">
    <source>
        <dbReference type="ARBA" id="ARBA00022723"/>
    </source>
</evidence>
<dbReference type="InterPro" id="IPR039537">
    <property type="entry name" value="Retrotran_Ty1/copia-like"/>
</dbReference>
<keyword evidence="18" id="KW-1185">Reference proteome</keyword>
<keyword evidence="14" id="KW-0233">DNA recombination</keyword>
<evidence type="ECO:0000256" key="13">
    <source>
        <dbReference type="ARBA" id="ARBA00022932"/>
    </source>
</evidence>
<dbReference type="AlphaFoldDB" id="A0A8S0Y032"/>
<dbReference type="Pfam" id="PF22936">
    <property type="entry name" value="Pol_BBD"/>
    <property type="match status" value="1"/>
</dbReference>
<keyword evidence="15" id="KW-0472">Membrane</keyword>
<feature type="domain" description="Retrovirus-related Pol polyprotein from transposon TNT 1-94-like beta-barrel" evidence="16">
    <location>
        <begin position="98"/>
        <end position="179"/>
    </location>
</feature>
<evidence type="ECO:0000256" key="1">
    <source>
        <dbReference type="ARBA" id="ARBA00002180"/>
    </source>
</evidence>
<dbReference type="EMBL" id="CACVBS010000090">
    <property type="protein sequence ID" value="CAA7270361.1"/>
    <property type="molecule type" value="Genomic_DNA"/>
</dbReference>
<organism evidence="17 18">
    <name type="scientific">Cyclocybe aegerita</name>
    <name type="common">Black poplar mushroom</name>
    <name type="synonym">Agrocybe aegerita</name>
    <dbReference type="NCBI Taxonomy" id="1973307"/>
    <lineage>
        <taxon>Eukaryota</taxon>
        <taxon>Fungi</taxon>
        <taxon>Dikarya</taxon>
        <taxon>Basidiomycota</taxon>
        <taxon>Agaricomycotina</taxon>
        <taxon>Agaricomycetes</taxon>
        <taxon>Agaricomycetidae</taxon>
        <taxon>Agaricales</taxon>
        <taxon>Agaricineae</taxon>
        <taxon>Bolbitiaceae</taxon>
        <taxon>Cyclocybe</taxon>
    </lineage>
</organism>
<keyword evidence="12" id="KW-0695">RNA-directed DNA polymerase</keyword>
<evidence type="ECO:0000259" key="16">
    <source>
        <dbReference type="Pfam" id="PF22936"/>
    </source>
</evidence>
<keyword evidence="15" id="KW-0812">Transmembrane</keyword>
<keyword evidence="13" id="KW-0808">Transferase</keyword>
<evidence type="ECO:0000256" key="2">
    <source>
        <dbReference type="ARBA" id="ARBA00022670"/>
    </source>
</evidence>
<name>A0A8S0Y032_CYCAE</name>
<evidence type="ECO:0000313" key="18">
    <source>
        <dbReference type="Proteomes" id="UP000467700"/>
    </source>
</evidence>
<evidence type="ECO:0000256" key="7">
    <source>
        <dbReference type="ARBA" id="ARBA00022759"/>
    </source>
</evidence>
<dbReference type="GO" id="GO:0005524">
    <property type="term" value="F:ATP binding"/>
    <property type="evidence" value="ECO:0007669"/>
    <property type="project" value="UniProtKB-KW"/>
</dbReference>
<dbReference type="GO" id="GO:0006508">
    <property type="term" value="P:proteolysis"/>
    <property type="evidence" value="ECO:0007669"/>
    <property type="project" value="UniProtKB-KW"/>
</dbReference>
<keyword evidence="7" id="KW-0255">Endonuclease</keyword>
<evidence type="ECO:0000256" key="6">
    <source>
        <dbReference type="ARBA" id="ARBA00022741"/>
    </source>
</evidence>
<feature type="transmembrane region" description="Helical" evidence="15">
    <location>
        <begin position="159"/>
        <end position="184"/>
    </location>
</feature>
<dbReference type="GO" id="GO:0004519">
    <property type="term" value="F:endonuclease activity"/>
    <property type="evidence" value="ECO:0007669"/>
    <property type="project" value="UniProtKB-KW"/>
</dbReference>
<keyword evidence="11" id="KW-0229">DNA integration</keyword>
<comment type="caution">
    <text evidence="17">The sequence shown here is derived from an EMBL/GenBank/DDBJ whole genome shotgun (WGS) entry which is preliminary data.</text>
</comment>
<keyword evidence="13" id="KW-0239">DNA-directed DNA polymerase</keyword>
<keyword evidence="8" id="KW-0378">Hydrolase</keyword>
<dbReference type="GO" id="GO:0008233">
    <property type="term" value="F:peptidase activity"/>
    <property type="evidence" value="ECO:0007669"/>
    <property type="project" value="UniProtKB-KW"/>
</dbReference>
<evidence type="ECO:0000256" key="10">
    <source>
        <dbReference type="ARBA" id="ARBA00022842"/>
    </source>
</evidence>
<comment type="function">
    <text evidence="1">The aspartyl protease (PR) mediates the proteolytic cleavages of the Gag and Gag-Pol polyproteins after assembly of the VLP.</text>
</comment>
<evidence type="ECO:0000256" key="14">
    <source>
        <dbReference type="ARBA" id="ARBA00023172"/>
    </source>
</evidence>
<dbReference type="GO" id="GO:0046872">
    <property type="term" value="F:metal ion binding"/>
    <property type="evidence" value="ECO:0007669"/>
    <property type="project" value="UniProtKB-KW"/>
</dbReference>
<evidence type="ECO:0000313" key="17">
    <source>
        <dbReference type="EMBL" id="CAA7270361.1"/>
    </source>
</evidence>
<keyword evidence="9" id="KW-0067">ATP-binding</keyword>
<gene>
    <name evidence="17" type="ORF">AAE3_LOCUS12691</name>
</gene>
<evidence type="ECO:0000256" key="3">
    <source>
        <dbReference type="ARBA" id="ARBA00022695"/>
    </source>
</evidence>
<keyword evidence="3" id="KW-0548">Nucleotidyltransferase</keyword>
<dbReference type="GO" id="GO:0003887">
    <property type="term" value="F:DNA-directed DNA polymerase activity"/>
    <property type="evidence" value="ECO:0007669"/>
    <property type="project" value="UniProtKB-KW"/>
</dbReference>
<evidence type="ECO:0000256" key="9">
    <source>
        <dbReference type="ARBA" id="ARBA00022840"/>
    </source>
</evidence>
<keyword evidence="10" id="KW-0460">Magnesium</keyword>
<keyword evidence="5" id="KW-0479">Metal-binding</keyword>
<evidence type="ECO:0000256" key="15">
    <source>
        <dbReference type="SAM" id="Phobius"/>
    </source>
</evidence>
<evidence type="ECO:0000256" key="11">
    <source>
        <dbReference type="ARBA" id="ARBA00022908"/>
    </source>
</evidence>
<dbReference type="GO" id="GO:0015074">
    <property type="term" value="P:DNA integration"/>
    <property type="evidence" value="ECO:0007669"/>
    <property type="project" value="UniProtKB-KW"/>
</dbReference>
<dbReference type="PANTHER" id="PTHR42648">
    <property type="entry name" value="TRANSPOSASE, PUTATIVE-RELATED"/>
    <property type="match status" value="1"/>
</dbReference>
<keyword evidence="15" id="KW-1133">Transmembrane helix</keyword>